<dbReference type="Proteomes" id="UP000809337">
    <property type="component" value="Unassembled WGS sequence"/>
</dbReference>
<dbReference type="SUPFAM" id="SSF52540">
    <property type="entry name" value="P-loop containing nucleoside triphosphate hydrolases"/>
    <property type="match status" value="1"/>
</dbReference>
<protein>
    <submittedName>
        <fullName evidence="1">TniB family NTP-binding protein</fullName>
    </submittedName>
</protein>
<dbReference type="InterPro" id="IPR008868">
    <property type="entry name" value="TniB"/>
</dbReference>
<dbReference type="AlphaFoldDB" id="A0A9Q2RXW0"/>
<accession>A0A9Q2RXW0</accession>
<name>A0A9Q2RXW0_9RHOB</name>
<sequence>MSLSSKEIAAAMKSLRSTHIVTDRDQAFEKHLRFKFELDDEGEVTHEPVRFTGGTETGGIAFIEGSGGGKTTAILEVLRNFTPLALNPETDAPRYLHVKVESPATLRSLGVDVLKKLGVDKVADRARVYDIWDMVRHRLQVAGVTLLWIDEAHDMFKSGSGAETENMFKMLKGLMQGDYPVVLVLSGTERLSAITSIDPQVNRRFSKIRPAPMAFGVDNARIKGLIQGYSRKAGLQVAIDDETINRLIHGSRYRFGRCVVCIIEAIECALYDGAPTLEAKHFEDAWGTREGCSIDQNVFTSTNWMAIELEDQGEEIADMPVVRKKINRKKAA</sequence>
<proteinExistence type="predicted"/>
<dbReference type="Pfam" id="PF05621">
    <property type="entry name" value="TniB"/>
    <property type="match status" value="1"/>
</dbReference>
<organism evidence="1 2">
    <name type="scientific">Pseudosulfitobacter pseudonitzschiae</name>
    <dbReference type="NCBI Taxonomy" id="1402135"/>
    <lineage>
        <taxon>Bacteria</taxon>
        <taxon>Pseudomonadati</taxon>
        <taxon>Pseudomonadota</taxon>
        <taxon>Alphaproteobacteria</taxon>
        <taxon>Rhodobacterales</taxon>
        <taxon>Roseobacteraceae</taxon>
        <taxon>Pseudosulfitobacter</taxon>
    </lineage>
</organism>
<evidence type="ECO:0000313" key="2">
    <source>
        <dbReference type="Proteomes" id="UP000809337"/>
    </source>
</evidence>
<gene>
    <name evidence="1" type="ORF">JQX14_23770</name>
</gene>
<dbReference type="InterPro" id="IPR027417">
    <property type="entry name" value="P-loop_NTPase"/>
</dbReference>
<dbReference type="RefSeq" id="WP_231036396.1">
    <property type="nucleotide sequence ID" value="NZ_JAJNGX010000044.1"/>
</dbReference>
<reference evidence="1" key="1">
    <citation type="submission" date="2021-01" db="EMBL/GenBank/DDBJ databases">
        <title>Diatom-associated Roseobacters Show Island Model of Population Structure.</title>
        <authorList>
            <person name="Qu L."/>
            <person name="Feng X."/>
            <person name="Chen Y."/>
            <person name="Li L."/>
            <person name="Wang X."/>
            <person name="Hu Z."/>
            <person name="Wang H."/>
            <person name="Luo H."/>
        </authorList>
    </citation>
    <scope>NUCLEOTIDE SEQUENCE</scope>
    <source>
        <strain evidence="1">SM26-45</strain>
    </source>
</reference>
<comment type="caution">
    <text evidence="1">The sequence shown here is derived from an EMBL/GenBank/DDBJ whole genome shotgun (WGS) entry which is preliminary data.</text>
</comment>
<dbReference type="Gene3D" id="3.40.50.300">
    <property type="entry name" value="P-loop containing nucleotide triphosphate hydrolases"/>
    <property type="match status" value="1"/>
</dbReference>
<evidence type="ECO:0000313" key="1">
    <source>
        <dbReference type="EMBL" id="MBM2357570.1"/>
    </source>
</evidence>
<dbReference type="EMBL" id="JAFBWN010000044">
    <property type="protein sequence ID" value="MBM2357570.1"/>
    <property type="molecule type" value="Genomic_DNA"/>
</dbReference>